<feature type="domain" description="HTH lysR-type" evidence="5">
    <location>
        <begin position="1"/>
        <end position="58"/>
    </location>
</feature>
<dbReference type="RefSeq" id="WP_259199520.1">
    <property type="nucleotide sequence ID" value="NZ_JANUXY010000004.1"/>
</dbReference>
<dbReference type="PANTHER" id="PTHR30346">
    <property type="entry name" value="TRANSCRIPTIONAL DUAL REGULATOR HCAR-RELATED"/>
    <property type="match status" value="1"/>
</dbReference>
<keyword evidence="7" id="KW-1185">Reference proteome</keyword>
<dbReference type="Proteomes" id="UP001205609">
    <property type="component" value="Unassembled WGS sequence"/>
</dbReference>
<dbReference type="Gene3D" id="3.40.190.290">
    <property type="match status" value="1"/>
</dbReference>
<dbReference type="PROSITE" id="PS50931">
    <property type="entry name" value="HTH_LYSR"/>
    <property type="match status" value="1"/>
</dbReference>
<name>A0ABT2F1M7_9STAP</name>
<dbReference type="InterPro" id="IPR005119">
    <property type="entry name" value="LysR_subst-bd"/>
</dbReference>
<comment type="similarity">
    <text evidence="1">Belongs to the LysR transcriptional regulatory family.</text>
</comment>
<dbReference type="Gene3D" id="1.10.10.10">
    <property type="entry name" value="Winged helix-like DNA-binding domain superfamily/Winged helix DNA-binding domain"/>
    <property type="match status" value="1"/>
</dbReference>
<evidence type="ECO:0000256" key="3">
    <source>
        <dbReference type="ARBA" id="ARBA00023125"/>
    </source>
</evidence>
<reference evidence="6 7" key="1">
    <citation type="journal article" date="2023" name="Int. J. Syst. Evol. Microbiol.">
        <title>Streptococcus sciuri sp. nov., Staphylococcus marylandisciuri sp. nov. and Staphylococcus americanisciuri sp. nov., isolated from faeces of eastern grey squirrel (Sciurus carolinensis).</title>
        <authorList>
            <person name="Volokhov D.V."/>
            <person name="Zagorodnyaya T.A."/>
            <person name="Furtak V.A."/>
            <person name="Nattanmai G."/>
            <person name="Randall L."/>
            <person name="Jose S."/>
            <person name="Gao Y."/>
            <person name="Eisenberg T."/>
            <person name="Delmonte P."/>
            <person name="Blom J."/>
            <person name="Mitchell K.K."/>
        </authorList>
    </citation>
    <scope>NUCLEOTIDE SEQUENCE [LARGE SCALE GENOMIC DNA]</scope>
    <source>
        <strain evidence="6 7">GRT3</strain>
    </source>
</reference>
<dbReference type="InterPro" id="IPR036390">
    <property type="entry name" value="WH_DNA-bd_sf"/>
</dbReference>
<keyword evidence="2" id="KW-0805">Transcription regulation</keyword>
<evidence type="ECO:0000313" key="6">
    <source>
        <dbReference type="EMBL" id="MCS4486257.1"/>
    </source>
</evidence>
<dbReference type="PRINTS" id="PR00039">
    <property type="entry name" value="HTHLYSR"/>
</dbReference>
<proteinExistence type="inferred from homology"/>
<gene>
    <name evidence="6" type="ORF">NXS11_05040</name>
</gene>
<accession>A0ABT2F1M7</accession>
<evidence type="ECO:0000256" key="1">
    <source>
        <dbReference type="ARBA" id="ARBA00009437"/>
    </source>
</evidence>
<sequence length="299" mass="34565">MNSKQIEYTLELAKTKNFNRAAENFFITQPALSYQIKRLETEVGFTIFERSAKGVVLTLAGQTFCERITLLQQELKAIIEDCRNLNRTYDDVVRICVPFRTAIHYLPEAIETFNKLYPNIFVEVTIDSQPNQYQQFLQGKYDLFYAIQSSITPQKDTQQIHLYDSHIYLVVNHHDVLSQLTAVTSKHLKDRTLLVGGGSPKELRQLQQQLITQLQLKSITSANHETTLTNIAAHRGICLVPGLLNDYNHEFKWIPFKPTVQIPCVLCRHQNNQKAHIITFIDILKDYYQNKNNPSEPKN</sequence>
<dbReference type="Pfam" id="PF00126">
    <property type="entry name" value="HTH_1"/>
    <property type="match status" value="1"/>
</dbReference>
<keyword evidence="4" id="KW-0804">Transcription</keyword>
<evidence type="ECO:0000256" key="4">
    <source>
        <dbReference type="ARBA" id="ARBA00023163"/>
    </source>
</evidence>
<evidence type="ECO:0000259" key="5">
    <source>
        <dbReference type="PROSITE" id="PS50931"/>
    </source>
</evidence>
<evidence type="ECO:0000313" key="7">
    <source>
        <dbReference type="Proteomes" id="UP001205609"/>
    </source>
</evidence>
<dbReference type="CDD" id="cd05466">
    <property type="entry name" value="PBP2_LTTR_substrate"/>
    <property type="match status" value="1"/>
</dbReference>
<dbReference type="SUPFAM" id="SSF46785">
    <property type="entry name" value="Winged helix' DNA-binding domain"/>
    <property type="match status" value="1"/>
</dbReference>
<dbReference type="SUPFAM" id="SSF53850">
    <property type="entry name" value="Periplasmic binding protein-like II"/>
    <property type="match status" value="1"/>
</dbReference>
<dbReference type="EMBL" id="JANUXY010000004">
    <property type="protein sequence ID" value="MCS4486257.1"/>
    <property type="molecule type" value="Genomic_DNA"/>
</dbReference>
<evidence type="ECO:0000256" key="2">
    <source>
        <dbReference type="ARBA" id="ARBA00023015"/>
    </source>
</evidence>
<comment type="caution">
    <text evidence="6">The sequence shown here is derived from an EMBL/GenBank/DDBJ whole genome shotgun (WGS) entry which is preliminary data.</text>
</comment>
<dbReference type="InterPro" id="IPR036388">
    <property type="entry name" value="WH-like_DNA-bd_sf"/>
</dbReference>
<keyword evidence="3" id="KW-0238">DNA-binding</keyword>
<dbReference type="PANTHER" id="PTHR30346:SF28">
    <property type="entry name" value="HTH-TYPE TRANSCRIPTIONAL REGULATOR CYNR"/>
    <property type="match status" value="1"/>
</dbReference>
<organism evidence="6 7">
    <name type="scientific">Staphylococcus americanisciuri</name>
    <dbReference type="NCBI Taxonomy" id="2973940"/>
    <lineage>
        <taxon>Bacteria</taxon>
        <taxon>Bacillati</taxon>
        <taxon>Bacillota</taxon>
        <taxon>Bacilli</taxon>
        <taxon>Bacillales</taxon>
        <taxon>Staphylococcaceae</taxon>
        <taxon>Staphylococcus</taxon>
    </lineage>
</organism>
<protein>
    <submittedName>
        <fullName evidence="6">LysR family transcriptional regulator</fullName>
    </submittedName>
</protein>
<dbReference type="Pfam" id="PF03466">
    <property type="entry name" value="LysR_substrate"/>
    <property type="match status" value="1"/>
</dbReference>
<dbReference type="InterPro" id="IPR000847">
    <property type="entry name" value="LysR_HTH_N"/>
</dbReference>